<dbReference type="EMBL" id="AP027734">
    <property type="protein sequence ID" value="BDZ55891.1"/>
    <property type="molecule type" value="Genomic_DNA"/>
</dbReference>
<evidence type="ECO:0000313" key="2">
    <source>
        <dbReference type="EMBL" id="BDZ55891.1"/>
    </source>
</evidence>
<keyword evidence="3" id="KW-1185">Reference proteome</keyword>
<protein>
    <recommendedName>
        <fullName evidence="4">CHAT domain-containing protein</fullName>
    </recommendedName>
</protein>
<dbReference type="Gene3D" id="3.40.50.1460">
    <property type="match status" value="1"/>
</dbReference>
<sequence>MLLSACRAGEVAWETNGQGDFTSRAIPLFASSVGAVSNRAFVDEVVRVFGPNRRQTPEFHGDEVLGGRALLSPANGPTPPPPPDAPDGPDGSSPARGADRRAAAIVSILRATADLLEERGD</sequence>
<evidence type="ECO:0000313" key="3">
    <source>
        <dbReference type="Proteomes" id="UP001321477"/>
    </source>
</evidence>
<feature type="region of interest" description="Disordered" evidence="1">
    <location>
        <begin position="53"/>
        <end position="101"/>
    </location>
</feature>
<feature type="compositionally biased region" description="Pro residues" evidence="1">
    <location>
        <begin position="76"/>
        <end position="86"/>
    </location>
</feature>
<gene>
    <name evidence="2" type="ORF">GCM10025870_29640</name>
</gene>
<feature type="compositionally biased region" description="Basic and acidic residues" evidence="1">
    <location>
        <begin position="55"/>
        <end position="65"/>
    </location>
</feature>
<name>A0ABN6YIP0_9MICO</name>
<evidence type="ECO:0000256" key="1">
    <source>
        <dbReference type="SAM" id="MobiDB-lite"/>
    </source>
</evidence>
<dbReference type="RefSeq" id="WP_286329133.1">
    <property type="nucleotide sequence ID" value="NZ_AP027734.1"/>
</dbReference>
<reference evidence="3" key="1">
    <citation type="journal article" date="2019" name="Int. J. Syst. Evol. Microbiol.">
        <title>The Global Catalogue of Microorganisms (GCM) 10K type strain sequencing project: providing services to taxonomists for standard genome sequencing and annotation.</title>
        <authorList>
            <consortium name="The Broad Institute Genomics Platform"/>
            <consortium name="The Broad Institute Genome Sequencing Center for Infectious Disease"/>
            <person name="Wu L."/>
            <person name="Ma J."/>
        </authorList>
    </citation>
    <scope>NUCLEOTIDE SEQUENCE [LARGE SCALE GENOMIC DNA]</scope>
    <source>
        <strain evidence="3">NBRC 109019</strain>
    </source>
</reference>
<evidence type="ECO:0008006" key="4">
    <source>
        <dbReference type="Google" id="ProtNLM"/>
    </source>
</evidence>
<dbReference type="Proteomes" id="UP001321477">
    <property type="component" value="Chromosome"/>
</dbReference>
<accession>A0ABN6YIP0</accession>
<proteinExistence type="predicted"/>
<organism evidence="2 3">
    <name type="scientific">Agromyces marinus</name>
    <dbReference type="NCBI Taxonomy" id="1389020"/>
    <lineage>
        <taxon>Bacteria</taxon>
        <taxon>Bacillati</taxon>
        <taxon>Actinomycetota</taxon>
        <taxon>Actinomycetes</taxon>
        <taxon>Micrococcales</taxon>
        <taxon>Microbacteriaceae</taxon>
        <taxon>Agromyces</taxon>
    </lineage>
</organism>